<comment type="caution">
    <text evidence="2">The sequence shown here is derived from an EMBL/GenBank/DDBJ whole genome shotgun (WGS) entry which is preliminary data.</text>
</comment>
<dbReference type="InterPro" id="IPR014729">
    <property type="entry name" value="Rossmann-like_a/b/a_fold"/>
</dbReference>
<keyword evidence="2" id="KW-0808">Transferase</keyword>
<dbReference type="EMBL" id="AUZZ01008279">
    <property type="protein sequence ID" value="EQD38405.1"/>
    <property type="molecule type" value="Genomic_DNA"/>
</dbReference>
<name>T1A8A6_9ZZZZ</name>
<accession>T1A8A6</accession>
<evidence type="ECO:0000313" key="2">
    <source>
        <dbReference type="EMBL" id="EQD37099.1"/>
    </source>
</evidence>
<reference evidence="2" key="1">
    <citation type="submission" date="2013-08" db="EMBL/GenBank/DDBJ databases">
        <authorList>
            <person name="Mendez C."/>
            <person name="Richter M."/>
            <person name="Ferrer M."/>
            <person name="Sanchez J."/>
        </authorList>
    </citation>
    <scope>NUCLEOTIDE SEQUENCE</scope>
</reference>
<gene>
    <name evidence="2" type="ORF">B1B_16247</name>
    <name evidence="3" type="ORF">B2A_11467</name>
</gene>
<proteinExistence type="predicted"/>
<evidence type="ECO:0000313" key="3">
    <source>
        <dbReference type="EMBL" id="EQD38405.1"/>
    </source>
</evidence>
<dbReference type="EMBL" id="AUZY01010804">
    <property type="protein sequence ID" value="EQD37099.1"/>
    <property type="molecule type" value="Genomic_DNA"/>
</dbReference>
<dbReference type="Pfam" id="PF01747">
    <property type="entry name" value="ATP-sulfurylase"/>
    <property type="match status" value="1"/>
</dbReference>
<organism evidence="2">
    <name type="scientific">mine drainage metagenome</name>
    <dbReference type="NCBI Taxonomy" id="410659"/>
    <lineage>
        <taxon>unclassified sequences</taxon>
        <taxon>metagenomes</taxon>
        <taxon>ecological metagenomes</taxon>
    </lineage>
</organism>
<dbReference type="Gene3D" id="3.40.50.620">
    <property type="entry name" value="HUPs"/>
    <property type="match status" value="1"/>
</dbReference>
<dbReference type="SUPFAM" id="SSF52374">
    <property type="entry name" value="Nucleotidylyl transferase"/>
    <property type="match status" value="1"/>
</dbReference>
<dbReference type="AlphaFoldDB" id="T1A8A6"/>
<dbReference type="GO" id="GO:0004781">
    <property type="term" value="F:sulfate adenylyltransferase (ATP) activity"/>
    <property type="evidence" value="ECO:0007669"/>
    <property type="project" value="InterPro"/>
</dbReference>
<keyword evidence="2" id="KW-0548">Nucleotidyltransferase</keyword>
<feature type="domain" description="Sulphate adenylyltransferase catalytic" evidence="1">
    <location>
        <begin position="2"/>
        <end position="170"/>
    </location>
</feature>
<dbReference type="PANTHER" id="PTHR43509:SF1">
    <property type="entry name" value="SULFATE ADENYLYLTRANSFERASE"/>
    <property type="match status" value="1"/>
</dbReference>
<evidence type="ECO:0000259" key="1">
    <source>
        <dbReference type="Pfam" id="PF01747"/>
    </source>
</evidence>
<reference evidence="2" key="2">
    <citation type="journal article" date="2014" name="ISME J.">
        <title>Microbial stratification in low pH oxic and suboxic macroscopic growths along an acid mine drainage.</title>
        <authorList>
            <person name="Mendez-Garcia C."/>
            <person name="Mesa V."/>
            <person name="Sprenger R.R."/>
            <person name="Richter M."/>
            <person name="Diez M.S."/>
            <person name="Solano J."/>
            <person name="Bargiela R."/>
            <person name="Golyshina O.V."/>
            <person name="Manteca A."/>
            <person name="Ramos J.L."/>
            <person name="Gallego J.R."/>
            <person name="Llorente I."/>
            <person name="Martins Dos Santos V.A."/>
            <person name="Jensen O.N."/>
            <person name="Pelaez A.I."/>
            <person name="Sanchez J."/>
            <person name="Ferrer M."/>
        </authorList>
    </citation>
    <scope>NUCLEOTIDE SEQUENCE</scope>
</reference>
<dbReference type="PANTHER" id="PTHR43509">
    <property type="match status" value="1"/>
</dbReference>
<dbReference type="InterPro" id="IPR024951">
    <property type="entry name" value="Sulfurylase_cat_dom"/>
</dbReference>
<sequence>MHMKALESHDGLFINPVIGRKKAGDFRDEAIIAAYDAMQEHYYPAGRVVMSPINYEMQYAGPREALHHAIMRKNFGATSFIVGRDHAGAGNYYDPFDAQRNCLAFPDLGIEILKFEEASYCKKCKNVSVTSDCNHPDSERVKFSGTEVRRMLSTGGVAENPGIREEVLNAVKAINQVFQA</sequence>
<protein>
    <submittedName>
        <fullName evidence="2">Sulfate adenylyltransferase</fullName>
    </submittedName>
</protein>